<dbReference type="PANTHER" id="PTHR11528">
    <property type="entry name" value="HEAT SHOCK PROTEIN 90 FAMILY MEMBER"/>
    <property type="match status" value="1"/>
</dbReference>
<evidence type="ECO:0000256" key="6">
    <source>
        <dbReference type="ARBA" id="ARBA00023186"/>
    </source>
</evidence>
<accession>A0A5B8UYD7</accession>
<keyword evidence="2" id="KW-0963">Cytoplasm</keyword>
<evidence type="ECO:0000256" key="7">
    <source>
        <dbReference type="ARBA" id="ARBA00067988"/>
    </source>
</evidence>
<evidence type="ECO:0000256" key="4">
    <source>
        <dbReference type="ARBA" id="ARBA00022840"/>
    </source>
</evidence>
<dbReference type="Gene3D" id="3.40.50.11260">
    <property type="match status" value="1"/>
</dbReference>
<dbReference type="KEGG" id="mgin:FRZ54_16615"/>
<keyword evidence="3 11" id="KW-0547">Nucleotide-binding</keyword>
<feature type="domain" description="Histidine kinase/HSP90-like ATPase" evidence="12">
    <location>
        <begin position="25"/>
        <end position="179"/>
    </location>
</feature>
<feature type="binding site" evidence="11">
    <location>
        <position position="36"/>
    </location>
    <ligand>
        <name>ATP</name>
        <dbReference type="ChEBI" id="CHEBI:30616"/>
    </ligand>
</feature>
<dbReference type="Gene3D" id="1.20.120.790">
    <property type="entry name" value="Heat shock protein 90, C-terminal domain"/>
    <property type="match status" value="1"/>
</dbReference>
<dbReference type="Pfam" id="PF13589">
    <property type="entry name" value="HATPase_c_3"/>
    <property type="match status" value="1"/>
</dbReference>
<feature type="binding site" evidence="11">
    <location>
        <position position="339"/>
    </location>
    <ligand>
        <name>ATP</name>
        <dbReference type="ChEBI" id="CHEBI:30616"/>
    </ligand>
</feature>
<dbReference type="EMBL" id="CP042436">
    <property type="protein sequence ID" value="QEC64130.1"/>
    <property type="molecule type" value="Genomic_DNA"/>
</dbReference>
<evidence type="ECO:0000256" key="3">
    <source>
        <dbReference type="ARBA" id="ARBA00022741"/>
    </source>
</evidence>
<feature type="binding site" evidence="11">
    <location>
        <position position="77"/>
    </location>
    <ligand>
        <name>ATP</name>
        <dbReference type="ChEBI" id="CHEBI:30616"/>
    </ligand>
</feature>
<feature type="binding site" evidence="11">
    <location>
        <position position="82"/>
    </location>
    <ligand>
        <name>ATP</name>
        <dbReference type="ChEBI" id="CHEBI:30616"/>
    </ligand>
</feature>
<dbReference type="SUPFAM" id="SSF54211">
    <property type="entry name" value="Ribosomal protein S5 domain 2-like"/>
    <property type="match status" value="1"/>
</dbReference>
<evidence type="ECO:0000256" key="1">
    <source>
        <dbReference type="ARBA" id="ARBA00008239"/>
    </source>
</evidence>
<dbReference type="PRINTS" id="PR00775">
    <property type="entry name" value="HEATSHOCK90"/>
</dbReference>
<dbReference type="RefSeq" id="WP_147032703.1">
    <property type="nucleotide sequence ID" value="NZ_CP042436.1"/>
</dbReference>
<evidence type="ECO:0000313" key="14">
    <source>
        <dbReference type="Proteomes" id="UP000321479"/>
    </source>
</evidence>
<evidence type="ECO:0000256" key="10">
    <source>
        <dbReference type="ARBA" id="ARBA00080411"/>
    </source>
</evidence>
<feature type="binding site" evidence="11">
    <location>
        <position position="169"/>
    </location>
    <ligand>
        <name>ATP</name>
        <dbReference type="ChEBI" id="CHEBI:30616"/>
    </ligand>
</feature>
<evidence type="ECO:0000259" key="12">
    <source>
        <dbReference type="SMART" id="SM00387"/>
    </source>
</evidence>
<dbReference type="GO" id="GO:0005524">
    <property type="term" value="F:ATP binding"/>
    <property type="evidence" value="ECO:0007669"/>
    <property type="project" value="UniProtKB-KW"/>
</dbReference>
<dbReference type="FunFam" id="3.30.565.10:FF:000076">
    <property type="entry name" value="Molecular chaperone HtpG"/>
    <property type="match status" value="1"/>
</dbReference>
<dbReference type="AlphaFoldDB" id="A0A5B8UYD7"/>
<dbReference type="InterPro" id="IPR003594">
    <property type="entry name" value="HATPase_dom"/>
</dbReference>
<dbReference type="CDD" id="cd16927">
    <property type="entry name" value="HATPase_Hsp90-like"/>
    <property type="match status" value="1"/>
</dbReference>
<gene>
    <name evidence="13" type="primary">htpG</name>
    <name evidence="13" type="ORF">FRZ54_16615</name>
</gene>
<evidence type="ECO:0000256" key="11">
    <source>
        <dbReference type="PIRSR" id="PIRSR002583-1"/>
    </source>
</evidence>
<dbReference type="Proteomes" id="UP000321479">
    <property type="component" value="Chromosome"/>
</dbReference>
<reference evidence="13 14" key="1">
    <citation type="journal article" date="2017" name="Curr. Microbiol.">
        <title>Mucilaginibacter ginsenosidivorans sp. nov., Isolated from Soil of Ginseng Field.</title>
        <authorList>
            <person name="Kim M.M."/>
            <person name="Siddiqi M.Z."/>
            <person name="Im W.T."/>
        </authorList>
    </citation>
    <scope>NUCLEOTIDE SEQUENCE [LARGE SCALE GENOMIC DNA]</scope>
    <source>
        <strain evidence="13 14">Gsoil 3017</strain>
    </source>
</reference>
<dbReference type="PIRSF" id="PIRSF002583">
    <property type="entry name" value="Hsp90"/>
    <property type="match status" value="1"/>
</dbReference>
<dbReference type="InterPro" id="IPR020568">
    <property type="entry name" value="Ribosomal_Su5_D2-typ_SF"/>
</dbReference>
<keyword evidence="4 11" id="KW-0067">ATP-binding</keyword>
<evidence type="ECO:0000256" key="2">
    <source>
        <dbReference type="ARBA" id="ARBA00022490"/>
    </source>
</evidence>
<dbReference type="InterPro" id="IPR037196">
    <property type="entry name" value="HSP90_C"/>
</dbReference>
<sequence>MQEKGTISIHTENIFPIIKKFLYSDHEIFLRELVSNAVDATQKLKRLSSLGQVKGDIGDVRVEVAFDETKKTITISDNGIGMTADEIKKYINQIAFSGAEEFMEKFKEAKDANEIIGRFGLGFYSAFMVADRVDIESLSYQEGAEPAHWTCDGSTEFELSEGSLTERGTEITLHINKDNEEFLSKYKLQEILDKYCRFLPVPVIFGIKTEEEPDGEDEEGKPKFKSVEVPNIVNDTNPIWTKSPNDLKEEDYLDFYKQLYPFSEDPLFWIHLNVDYPFNLTGVLYFPKVKNDFDFQRNKIKLFSRQVFITDEVKDIVPEFLMLLHGVIDSPDIPLNVSRSFLQADSNVKKINSYITKKVADKLAELFKNDRPAYEEKWPDIGLFVKYGMVSEDKFYDKAKEFVLLTNTEKKNFTLEEYKEKVAPAQTDKDGRLVYIYTNDPQKQDAFIQSANKKGYDVLVMNSPIDNHFISSLEQKLEKTSLKRVDSDVADKLIKKDENPAHILTEEQSAQVKTIFDKAINKPAYKVELESLNPDELPVTVTMDEFMRRMKEMAAMGGGMGFYGNMPDNYKVIVNANHKLVSKILEQENEETQAQLAKQAFDLALLSQGLLTGAELTEFVNRSVNLI</sequence>
<dbReference type="Pfam" id="PF00183">
    <property type="entry name" value="HSP90"/>
    <property type="match status" value="1"/>
</dbReference>
<comment type="similarity">
    <text evidence="1">Belongs to the heat shock protein 90 family.</text>
</comment>
<keyword evidence="6" id="KW-0143">Chaperone</keyword>
<dbReference type="GO" id="GO:0016887">
    <property type="term" value="F:ATP hydrolysis activity"/>
    <property type="evidence" value="ECO:0007669"/>
    <property type="project" value="InterPro"/>
</dbReference>
<dbReference type="SUPFAM" id="SSF110942">
    <property type="entry name" value="HSP90 C-terminal domain"/>
    <property type="match status" value="1"/>
</dbReference>
<dbReference type="OrthoDB" id="9802640at2"/>
<dbReference type="SUPFAM" id="SSF55874">
    <property type="entry name" value="ATPase domain of HSP90 chaperone/DNA topoisomerase II/histidine kinase"/>
    <property type="match status" value="1"/>
</dbReference>
<dbReference type="InterPro" id="IPR036890">
    <property type="entry name" value="HATPase_C_sf"/>
</dbReference>
<dbReference type="Gene3D" id="3.30.565.10">
    <property type="entry name" value="Histidine kinase-like ATPase, C-terminal domain"/>
    <property type="match status" value="1"/>
</dbReference>
<dbReference type="PROSITE" id="PS00298">
    <property type="entry name" value="HSP90"/>
    <property type="match status" value="1"/>
</dbReference>
<dbReference type="InterPro" id="IPR001404">
    <property type="entry name" value="Hsp90_fam"/>
</dbReference>
<dbReference type="Gene3D" id="3.30.230.80">
    <property type="match status" value="1"/>
</dbReference>
<feature type="binding site" evidence="11">
    <location>
        <position position="32"/>
    </location>
    <ligand>
        <name>ATP</name>
        <dbReference type="ChEBI" id="CHEBI:30616"/>
    </ligand>
</feature>
<dbReference type="FunFam" id="3.30.230.80:FF:000008">
    <property type="entry name" value="Molecular chaperone HtpG"/>
    <property type="match status" value="1"/>
</dbReference>
<dbReference type="InterPro" id="IPR019805">
    <property type="entry name" value="Heat_shock_protein_90_CS"/>
</dbReference>
<dbReference type="SMART" id="SM00387">
    <property type="entry name" value="HATPase_c"/>
    <property type="match status" value="1"/>
</dbReference>
<evidence type="ECO:0000256" key="9">
    <source>
        <dbReference type="ARBA" id="ARBA00079544"/>
    </source>
</evidence>
<dbReference type="GO" id="GO:0140662">
    <property type="term" value="F:ATP-dependent protein folding chaperone"/>
    <property type="evidence" value="ECO:0007669"/>
    <property type="project" value="InterPro"/>
</dbReference>
<organism evidence="13 14">
    <name type="scientific">Mucilaginibacter ginsenosidivorans</name>
    <dbReference type="NCBI Taxonomy" id="398053"/>
    <lineage>
        <taxon>Bacteria</taxon>
        <taxon>Pseudomonadati</taxon>
        <taxon>Bacteroidota</taxon>
        <taxon>Sphingobacteriia</taxon>
        <taxon>Sphingobacteriales</taxon>
        <taxon>Sphingobacteriaceae</taxon>
        <taxon>Mucilaginibacter</taxon>
    </lineage>
</organism>
<dbReference type="NCBIfam" id="NF003555">
    <property type="entry name" value="PRK05218.1"/>
    <property type="match status" value="1"/>
</dbReference>
<evidence type="ECO:0000256" key="5">
    <source>
        <dbReference type="ARBA" id="ARBA00023016"/>
    </source>
</evidence>
<name>A0A5B8UYD7_9SPHI</name>
<feature type="binding site" evidence="11">
    <location>
        <begin position="97"/>
        <end position="98"/>
    </location>
    <ligand>
        <name>ATP</name>
        <dbReference type="ChEBI" id="CHEBI:30616"/>
    </ligand>
</feature>
<keyword evidence="5" id="KW-0346">Stress response</keyword>
<dbReference type="InterPro" id="IPR020575">
    <property type="entry name" value="Hsp90_N"/>
</dbReference>
<protein>
    <recommendedName>
        <fullName evidence="8">Chaperone protein HtpG</fullName>
    </recommendedName>
    <alternativeName>
        <fullName evidence="7">Chaperone protein htpG</fullName>
    </alternativeName>
    <alternativeName>
        <fullName evidence="9 10">Heat shock protein HtpG</fullName>
    </alternativeName>
</protein>
<dbReference type="GO" id="GO:0051082">
    <property type="term" value="F:unfolded protein binding"/>
    <property type="evidence" value="ECO:0007669"/>
    <property type="project" value="InterPro"/>
</dbReference>
<proteinExistence type="inferred from homology"/>
<keyword evidence="14" id="KW-1185">Reference proteome</keyword>
<evidence type="ECO:0000256" key="8">
    <source>
        <dbReference type="ARBA" id="ARBA00070675"/>
    </source>
</evidence>
<evidence type="ECO:0000313" key="13">
    <source>
        <dbReference type="EMBL" id="QEC64130.1"/>
    </source>
</evidence>